<dbReference type="OrthoDB" id="4650842at2759"/>
<comment type="caution">
    <text evidence="1">The sequence shown here is derived from an EMBL/GenBank/DDBJ whole genome shotgun (WGS) entry which is preliminary data.</text>
</comment>
<gene>
    <name evidence="1" type="ORF">HRG_02266</name>
</gene>
<reference evidence="1" key="1">
    <citation type="submission" date="2021-09" db="EMBL/GenBank/DDBJ databases">
        <title>A high-quality genome of the endoparasitic fungus Hirsutella rhossiliensis with a comparison of Hirsutella genomes reveals transposable elements contributing to genome size variation.</title>
        <authorList>
            <person name="Lin R."/>
            <person name="Jiao Y."/>
            <person name="Sun X."/>
            <person name="Ling J."/>
            <person name="Xie B."/>
            <person name="Cheng X."/>
        </authorList>
    </citation>
    <scope>NUCLEOTIDE SEQUENCE</scope>
    <source>
        <strain evidence="1">HR02</strain>
    </source>
</reference>
<dbReference type="GeneID" id="68351395"/>
<keyword evidence="2" id="KW-1185">Reference proteome</keyword>
<proteinExistence type="predicted"/>
<dbReference type="RefSeq" id="XP_044724370.1">
    <property type="nucleotide sequence ID" value="XM_044860737.1"/>
</dbReference>
<dbReference type="Proteomes" id="UP000824596">
    <property type="component" value="Unassembled WGS sequence"/>
</dbReference>
<name>A0A9P8N4L8_9HYPO</name>
<evidence type="ECO:0000313" key="2">
    <source>
        <dbReference type="Proteomes" id="UP000824596"/>
    </source>
</evidence>
<accession>A0A9P8N4L8</accession>
<sequence length="332" mass="35753">MVDDNDVLCQFPRSQSSPFCEDHGCVEAGCRSKRDQRDQRDPAGEDLQRCGDHRCAVQFCPNLRREHGHCAAHTCASPDCQARVPGPGTAAGAGRFCDLHRQCRLEGCDEPVKRRRADGPVGVALALCREHGCGAEECAEQRPLTGDFCRAHECSAPECRAARRAAQRRRGGGGARGEDGQEAGDELGPGYYCRQHECAEQGCWRPRTHGRTCREHQGCARAGCANFVEADERGDVCRQHRLGPCHFIDRAGDVTAPCPRRAEPDARHCALHLCAVRGCRRERPHAGAEYCAAHGCRRGDCRGRAAGDAGLCGAHAREAGPAPAPGGACAAM</sequence>
<dbReference type="AlphaFoldDB" id="A0A9P8N4L8"/>
<organism evidence="1 2">
    <name type="scientific">Hirsutella rhossiliensis</name>
    <dbReference type="NCBI Taxonomy" id="111463"/>
    <lineage>
        <taxon>Eukaryota</taxon>
        <taxon>Fungi</taxon>
        <taxon>Dikarya</taxon>
        <taxon>Ascomycota</taxon>
        <taxon>Pezizomycotina</taxon>
        <taxon>Sordariomycetes</taxon>
        <taxon>Hypocreomycetidae</taxon>
        <taxon>Hypocreales</taxon>
        <taxon>Ophiocordycipitaceae</taxon>
        <taxon>Hirsutella</taxon>
    </lineage>
</organism>
<dbReference type="EMBL" id="JAIZPD010000002">
    <property type="protein sequence ID" value="KAH0966857.1"/>
    <property type="molecule type" value="Genomic_DNA"/>
</dbReference>
<evidence type="ECO:0000313" key="1">
    <source>
        <dbReference type="EMBL" id="KAH0966857.1"/>
    </source>
</evidence>
<protein>
    <submittedName>
        <fullName evidence="1">Uncharacterized protein</fullName>
    </submittedName>
</protein>